<name>A0A0L7AXH2_BIFBR</name>
<reference evidence="9 10" key="1">
    <citation type="journal article" date="2015" name="Int J Genomics">
        <title>Comparative Genomics Revealed Genetic Diversity and Species/Strain-Level Differences in Carbohydrate Metabolism of Three Probiotic Bifidobacterial Species.</title>
        <authorList>
            <person name="Odamaki T."/>
            <person name="Horigome A."/>
            <person name="Sugahara H."/>
            <person name="Hashikura N."/>
            <person name="Minami J."/>
            <person name="Xiao J.Z."/>
            <person name="Abe F."/>
        </authorList>
    </citation>
    <scope>NUCLEOTIDE SEQUENCE [LARGE SCALE GENOMIC DNA]</scope>
    <source>
        <strain evidence="9 10">MCC 1128</strain>
    </source>
</reference>
<evidence type="ECO:0000256" key="1">
    <source>
        <dbReference type="ARBA" id="ARBA00008136"/>
    </source>
</evidence>
<evidence type="ECO:0000256" key="5">
    <source>
        <dbReference type="ARBA" id="ARBA00023124"/>
    </source>
</evidence>
<dbReference type="SUPFAM" id="SSF143081">
    <property type="entry name" value="BB1717-like"/>
    <property type="match status" value="1"/>
</dbReference>
<keyword evidence="6" id="KW-0238">DNA-binding</keyword>
<evidence type="ECO:0000256" key="2">
    <source>
        <dbReference type="ARBA" id="ARBA00022670"/>
    </source>
</evidence>
<dbReference type="PATRIC" id="fig|1365965.3.peg.1495"/>
<dbReference type="PANTHER" id="PTHR13604:SF0">
    <property type="entry name" value="ABASIC SITE PROCESSING PROTEIN HMCES"/>
    <property type="match status" value="1"/>
</dbReference>
<dbReference type="EMBL" id="AVQD01000012">
    <property type="protein sequence ID" value="KOA39905.1"/>
    <property type="molecule type" value="Genomic_DNA"/>
</dbReference>
<dbReference type="AlphaFoldDB" id="A0A0L7AXH2"/>
<comment type="caution">
    <text evidence="9">The sequence shown here is derived from an EMBL/GenBank/DDBJ whole genome shotgun (WGS) entry which is preliminary data.</text>
</comment>
<sequence>MCRRFALDLDWDAVASQFAVDEDDVRVGTLPQPSYNIAPTQNIGVVAQGKDGRRHLTGAYWSLVPRWSASKVLSYPTYNARVESAHVKPAFAESTKSMRAIIPASGYYEWKGRRPFYFHAPHDELLSLAGLYSWWRPSPASPWQLTATIITCPAADEFVKVHDRMPLLAPRNMVASWLDRSVDGAALLDSMREAGTMLSRRLQFHEVAPLNSDGKRLIQPLDSTEPMRLF</sequence>
<evidence type="ECO:0000313" key="9">
    <source>
        <dbReference type="EMBL" id="KOA39905.1"/>
    </source>
</evidence>
<proteinExistence type="inferred from homology"/>
<comment type="similarity">
    <text evidence="1 8">Belongs to the SOS response-associated peptidase family.</text>
</comment>
<dbReference type="GO" id="GO:0106300">
    <property type="term" value="P:protein-DNA covalent cross-linking repair"/>
    <property type="evidence" value="ECO:0007669"/>
    <property type="project" value="InterPro"/>
</dbReference>
<dbReference type="PANTHER" id="PTHR13604">
    <property type="entry name" value="DC12-RELATED"/>
    <property type="match status" value="1"/>
</dbReference>
<keyword evidence="7" id="KW-0456">Lyase</keyword>
<dbReference type="GO" id="GO:0016829">
    <property type="term" value="F:lyase activity"/>
    <property type="evidence" value="ECO:0007669"/>
    <property type="project" value="UniProtKB-KW"/>
</dbReference>
<gene>
    <name evidence="9" type="ORF">BBM1128_07460</name>
</gene>
<evidence type="ECO:0000256" key="8">
    <source>
        <dbReference type="RuleBase" id="RU364100"/>
    </source>
</evidence>
<dbReference type="InterPro" id="IPR003738">
    <property type="entry name" value="SRAP"/>
</dbReference>
<dbReference type="RefSeq" id="WP_052789537.1">
    <property type="nucleotide sequence ID" value="NZ_AVQD01000012.1"/>
</dbReference>
<keyword evidence="4 8" id="KW-0378">Hydrolase</keyword>
<dbReference type="GO" id="GO:0006508">
    <property type="term" value="P:proteolysis"/>
    <property type="evidence" value="ECO:0007669"/>
    <property type="project" value="UniProtKB-KW"/>
</dbReference>
<dbReference type="EC" id="3.4.-.-" evidence="8"/>
<dbReference type="GO" id="GO:0003697">
    <property type="term" value="F:single-stranded DNA binding"/>
    <property type="evidence" value="ECO:0007669"/>
    <property type="project" value="InterPro"/>
</dbReference>
<keyword evidence="3" id="KW-0227">DNA damage</keyword>
<evidence type="ECO:0000256" key="3">
    <source>
        <dbReference type="ARBA" id="ARBA00022763"/>
    </source>
</evidence>
<keyword evidence="5" id="KW-0190">Covalent protein-DNA linkage</keyword>
<dbReference type="InterPro" id="IPR036590">
    <property type="entry name" value="SRAP-like"/>
</dbReference>
<dbReference type="Gene3D" id="3.90.1680.10">
    <property type="entry name" value="SOS response associated peptidase-like"/>
    <property type="match status" value="1"/>
</dbReference>
<evidence type="ECO:0000256" key="4">
    <source>
        <dbReference type="ARBA" id="ARBA00022801"/>
    </source>
</evidence>
<accession>A0A0L7AXH2</accession>
<dbReference type="GO" id="GO:0008233">
    <property type="term" value="F:peptidase activity"/>
    <property type="evidence" value="ECO:0007669"/>
    <property type="project" value="UniProtKB-KW"/>
</dbReference>
<evidence type="ECO:0000313" key="10">
    <source>
        <dbReference type="Proteomes" id="UP000037193"/>
    </source>
</evidence>
<organism evidence="9 10">
    <name type="scientific">Bifidobacterium breve MCC 1128</name>
    <dbReference type="NCBI Taxonomy" id="1365965"/>
    <lineage>
        <taxon>Bacteria</taxon>
        <taxon>Bacillati</taxon>
        <taxon>Actinomycetota</taxon>
        <taxon>Actinomycetes</taxon>
        <taxon>Bifidobacteriales</taxon>
        <taxon>Bifidobacteriaceae</taxon>
        <taxon>Bifidobacterium</taxon>
    </lineage>
</organism>
<dbReference type="Proteomes" id="UP000037193">
    <property type="component" value="Unassembled WGS sequence"/>
</dbReference>
<protein>
    <recommendedName>
        <fullName evidence="8">Abasic site processing protein</fullName>
        <ecNumber evidence="8">3.4.-.-</ecNumber>
    </recommendedName>
</protein>
<keyword evidence="2 8" id="KW-0645">Protease</keyword>
<dbReference type="Pfam" id="PF02586">
    <property type="entry name" value="SRAP"/>
    <property type="match status" value="1"/>
</dbReference>
<evidence type="ECO:0000256" key="7">
    <source>
        <dbReference type="ARBA" id="ARBA00023239"/>
    </source>
</evidence>
<evidence type="ECO:0000256" key="6">
    <source>
        <dbReference type="ARBA" id="ARBA00023125"/>
    </source>
</evidence>